<gene>
    <name evidence="3" type="ORF">A2896_02160</name>
</gene>
<dbReference type="SUPFAM" id="SSF140931">
    <property type="entry name" value="Fic-like"/>
    <property type="match status" value="1"/>
</dbReference>
<dbReference type="Gene3D" id="1.20.120.1870">
    <property type="entry name" value="Fic/DOC protein, Fido domain"/>
    <property type="match status" value="1"/>
</dbReference>
<evidence type="ECO:0000259" key="2">
    <source>
        <dbReference type="PROSITE" id="PS51459"/>
    </source>
</evidence>
<comment type="caution">
    <text evidence="3">The sequence shown here is derived from an EMBL/GenBank/DDBJ whole genome shotgun (WGS) entry which is preliminary data.</text>
</comment>
<dbReference type="Pfam" id="PF02661">
    <property type="entry name" value="Fic"/>
    <property type="match status" value="1"/>
</dbReference>
<keyword evidence="1" id="KW-0175">Coiled coil</keyword>
<evidence type="ECO:0000313" key="3">
    <source>
        <dbReference type="EMBL" id="OGZ24909.1"/>
    </source>
</evidence>
<protein>
    <recommendedName>
        <fullName evidence="2">Fido domain-containing protein</fullName>
    </recommendedName>
</protein>
<reference evidence="3 4" key="1">
    <citation type="journal article" date="2016" name="Nat. Commun.">
        <title>Thousands of microbial genomes shed light on interconnected biogeochemical processes in an aquifer system.</title>
        <authorList>
            <person name="Anantharaman K."/>
            <person name="Brown C.T."/>
            <person name="Hug L.A."/>
            <person name="Sharon I."/>
            <person name="Castelle C.J."/>
            <person name="Probst A.J."/>
            <person name="Thomas B.C."/>
            <person name="Singh A."/>
            <person name="Wilkins M.J."/>
            <person name="Karaoz U."/>
            <person name="Brodie E.L."/>
            <person name="Williams K.H."/>
            <person name="Hubbard S.S."/>
            <person name="Banfield J.F."/>
        </authorList>
    </citation>
    <scope>NUCLEOTIDE SEQUENCE [LARGE SCALE GENOMIC DNA]</scope>
</reference>
<dbReference type="GO" id="GO:0016301">
    <property type="term" value="F:kinase activity"/>
    <property type="evidence" value="ECO:0007669"/>
    <property type="project" value="InterPro"/>
</dbReference>
<sequence>MRPKDLSKGKIVIYKTRKGPELEVKLEGETVWLTQEQISKLFIIERSVITKHIRNIFKEGELKEDSVCAKFAHTAADGKTYETQFYNLDVIVSVGYRVNSKRATQFRIWATKTLKNYLVKGYAINEKRLLQAENRFDELRATIDFLKGKAGHELLSGQELEILDLLSNYSKTLTLLEQYDRNELKIVSGRKAGFILKYEDVQKITRELKKELIIAKEGGGLFGQEYQGKLESIVKNLYQTFDKKELYKTIEEKAAHLLYLIIKDHPFTDGNKRIASFLFVYFLDKNNYLLRESGERKINDNALVVLALLIAVSDPREKEIMIKIITNILS</sequence>
<proteinExistence type="predicted"/>
<evidence type="ECO:0000256" key="1">
    <source>
        <dbReference type="SAM" id="Coils"/>
    </source>
</evidence>
<accession>A0A1G2EGL6</accession>
<dbReference type="InterPro" id="IPR053737">
    <property type="entry name" value="Type_II_TA_Toxin"/>
</dbReference>
<dbReference type="InterPro" id="IPR036597">
    <property type="entry name" value="Fido-like_dom_sf"/>
</dbReference>
<dbReference type="Proteomes" id="UP000178647">
    <property type="component" value="Unassembled WGS sequence"/>
</dbReference>
<organism evidence="3 4">
    <name type="scientific">Candidatus Nealsonbacteria bacterium RIFCSPLOWO2_01_FULL_43_32</name>
    <dbReference type="NCBI Taxonomy" id="1801672"/>
    <lineage>
        <taxon>Bacteria</taxon>
        <taxon>Candidatus Nealsoniibacteriota</taxon>
    </lineage>
</organism>
<dbReference type="InterPro" id="IPR011204">
    <property type="entry name" value="Virulence_RhuM-like"/>
</dbReference>
<dbReference type="PANTHER" id="PTHR35810:SF1">
    <property type="entry name" value="CYTOPLASMIC PROTEIN"/>
    <property type="match status" value="1"/>
</dbReference>
<dbReference type="EMBL" id="MHMH01000001">
    <property type="protein sequence ID" value="OGZ24909.1"/>
    <property type="molecule type" value="Genomic_DNA"/>
</dbReference>
<dbReference type="NCBIfam" id="TIGR01550">
    <property type="entry name" value="DOC_P1"/>
    <property type="match status" value="1"/>
</dbReference>
<dbReference type="PROSITE" id="PS51459">
    <property type="entry name" value="FIDO"/>
    <property type="match status" value="1"/>
</dbReference>
<dbReference type="InterPro" id="IPR006440">
    <property type="entry name" value="Doc"/>
</dbReference>
<dbReference type="PANTHER" id="PTHR35810">
    <property type="entry name" value="CYTOPLASMIC PROTEIN-RELATED"/>
    <property type="match status" value="1"/>
</dbReference>
<dbReference type="InterPro" id="IPR003812">
    <property type="entry name" value="Fido"/>
</dbReference>
<dbReference type="Pfam" id="PF13310">
    <property type="entry name" value="Virulence_RhuM"/>
    <property type="match status" value="1"/>
</dbReference>
<feature type="coiled-coil region" evidence="1">
    <location>
        <begin position="122"/>
        <end position="149"/>
    </location>
</feature>
<dbReference type="AlphaFoldDB" id="A0A1G2EGL6"/>
<dbReference type="STRING" id="1801672.A2896_02160"/>
<evidence type="ECO:0000313" key="4">
    <source>
        <dbReference type="Proteomes" id="UP000178647"/>
    </source>
</evidence>
<name>A0A1G2EGL6_9BACT</name>
<feature type="domain" description="Fido" evidence="2">
    <location>
        <begin position="196"/>
        <end position="327"/>
    </location>
</feature>